<reference evidence="1" key="1">
    <citation type="submission" date="2021-06" db="EMBL/GenBank/DDBJ databases">
        <authorList>
            <person name="Kallberg Y."/>
            <person name="Tangrot J."/>
            <person name="Rosling A."/>
        </authorList>
    </citation>
    <scope>NUCLEOTIDE SEQUENCE</scope>
    <source>
        <strain evidence="1">MA461A</strain>
    </source>
</reference>
<evidence type="ECO:0000313" key="2">
    <source>
        <dbReference type="Proteomes" id="UP000789920"/>
    </source>
</evidence>
<organism evidence="1 2">
    <name type="scientific">Racocetra persica</name>
    <dbReference type="NCBI Taxonomy" id="160502"/>
    <lineage>
        <taxon>Eukaryota</taxon>
        <taxon>Fungi</taxon>
        <taxon>Fungi incertae sedis</taxon>
        <taxon>Mucoromycota</taxon>
        <taxon>Glomeromycotina</taxon>
        <taxon>Glomeromycetes</taxon>
        <taxon>Diversisporales</taxon>
        <taxon>Gigasporaceae</taxon>
        <taxon>Racocetra</taxon>
    </lineage>
</organism>
<sequence length="1133" mass="127059">MGDDYDDFSNRYANAEIVGSAPVGNSKWFALGNSKWSALKRKKINIESSHSKEFARDEFKTASKNLSLENLMPHKFNHNENMLSIEQSHESFKFGAMVSNGNSPLLSPRTSLLTMAFNAESQNAQATKVDSYFDVSTINSSHTCANDENIPFSESSEASSKSPLSISLENNLPQNHNSFTPKFSSPLAISTPITASSDDHDVIQNAKNDDNVEEFTNLDSAQNIRDEQKNVNIQNAYNRQTSPEITNPSLPPIKEELSKTHQNSLHPVVKNTVFDSPICVKSTHSREPSNSLQNLFINPAAELGSENLSEKTKVMDQTSDNCSYDDINQRETILSGKFSLAVKKSWNNEFIEAEEILIRRKDGIPRWSAAFAEVQLVKHLMTGQAAEYQDPELTNSLSEAEKLANKVCENKDDFETTFAMFIKDVWKTDIKPANTPSEDEAELASLRLNYRWDCELAMADILLFRSVLQVTGGNEIKGALNLHRAWKLYSKVKDEVDRIKGELNKNLHKKEPNSSNSNNGNLWGFMGISNMVKFGVPTQEKSGVHDTVSSIKIDPDIEDCLEFGIGIFYFILSIVPGSFLSILKTFGFSSDREQAIRMLENCYSRNCVRAPFAAFFLLVNYLFLSRGIADSTPSLNRAGIIVKECVNKYPNSSPFLFMACQQARKAGNLNEAINYITTSVRSCENVGAISTHHRFEMGMTYLMNLDISTTKDIFELLFYGNTIVFTGKKGSIRLRGSVKDSIHFTSRDGSTNKDKPLLQLFEFELRPFCGLCLAGCYFMKSREGMTREALDVLKQTQTMTNPSADNNSNSIASSIGLLGTSASGLVGFGNGTSSDKKEPKANRYNKFAGRYAASINKNFGSPFLLYIILYLRRDIFYMSLELKKRWANLLETIWTKIQKPTDPDVHAVYLLIRGVFEKFLNGDPTIAQMTLCECLTFEVDIVNETWVIPHCRYELGELFYKKLGDQDAAMEQFQCILKGSRSTSRSGMVARRDSNVSVGSKSSTDSNANNPDKFKKYEFIKALKQRCTLAVEQIRSGTLPPTNVLTQCSPQHSSLSQMRHNRKKSGSNSSLLKDLQEQMFQRQLIHTTDSNIQDSCLDEKITEDEGIVLNTNESKKQPEKKSTSIHEKTNSDD</sequence>
<dbReference type="Proteomes" id="UP000789920">
    <property type="component" value="Unassembled WGS sequence"/>
</dbReference>
<keyword evidence="2" id="KW-1185">Reference proteome</keyword>
<name>A0ACA9KF89_9GLOM</name>
<dbReference type="EMBL" id="CAJVQC010000415">
    <property type="protein sequence ID" value="CAG8469843.1"/>
    <property type="molecule type" value="Genomic_DNA"/>
</dbReference>
<proteinExistence type="predicted"/>
<accession>A0ACA9KF89</accession>
<comment type="caution">
    <text evidence="1">The sequence shown here is derived from an EMBL/GenBank/DDBJ whole genome shotgun (WGS) entry which is preliminary data.</text>
</comment>
<evidence type="ECO:0000313" key="1">
    <source>
        <dbReference type="EMBL" id="CAG8469843.1"/>
    </source>
</evidence>
<gene>
    <name evidence="1" type="ORF">RPERSI_LOCUS528</name>
</gene>
<protein>
    <submittedName>
        <fullName evidence="1">19754_t:CDS:1</fullName>
    </submittedName>
</protein>